<evidence type="ECO:0000313" key="2">
    <source>
        <dbReference type="Proteomes" id="UP001610063"/>
    </source>
</evidence>
<reference evidence="1 2" key="1">
    <citation type="journal article" date="2013" name="Int. J. Syst. Evol. Microbiol.">
        <title>Marinoscillum luteum sp. nov., isolated from marine sediment.</title>
        <authorList>
            <person name="Cha I.T."/>
            <person name="Park S.J."/>
            <person name="Kim S.J."/>
            <person name="Kim J.G."/>
            <person name="Jung M.Y."/>
            <person name="Shin K.S."/>
            <person name="Kwon K.K."/>
            <person name="Yang S.H."/>
            <person name="Seo Y.S."/>
            <person name="Rhee S.K."/>
        </authorList>
    </citation>
    <scope>NUCLEOTIDE SEQUENCE [LARGE SCALE GENOMIC DNA]</scope>
    <source>
        <strain evidence="1 2">KCTC 23939</strain>
    </source>
</reference>
<comment type="caution">
    <text evidence="1">The sequence shown here is derived from an EMBL/GenBank/DDBJ whole genome shotgun (WGS) entry which is preliminary data.</text>
</comment>
<sequence length="113" mass="12748">MKINYHKKRFKAVTNSEHGEVDPQTIFHYSQEGDVLWAVYQGSSIKLGTITGLVKTDGSLEFAYQHVNTEGDIRSGKCISRPEILEDGRIQLHEAWQWNDGGEKGESVIEEIA</sequence>
<dbReference type="InterPro" id="IPR058595">
    <property type="entry name" value="Avidin-like"/>
</dbReference>
<organism evidence="1 2">
    <name type="scientific">Marinoscillum luteum</name>
    <dbReference type="NCBI Taxonomy" id="861051"/>
    <lineage>
        <taxon>Bacteria</taxon>
        <taxon>Pseudomonadati</taxon>
        <taxon>Bacteroidota</taxon>
        <taxon>Cytophagia</taxon>
        <taxon>Cytophagales</taxon>
        <taxon>Reichenbachiellaceae</taxon>
        <taxon>Marinoscillum</taxon>
    </lineage>
</organism>
<keyword evidence="2" id="KW-1185">Reference proteome</keyword>
<name>A0ABW7NCM9_9BACT</name>
<protein>
    <submittedName>
        <fullName evidence="1">N-acetylglutamate synthase</fullName>
    </submittedName>
</protein>
<proteinExistence type="predicted"/>
<dbReference type="RefSeq" id="WP_395417617.1">
    <property type="nucleotide sequence ID" value="NZ_JBIPKE010000017.1"/>
</dbReference>
<evidence type="ECO:0000313" key="1">
    <source>
        <dbReference type="EMBL" id="MFH6984229.1"/>
    </source>
</evidence>
<gene>
    <name evidence="1" type="ORF">ACHKAR_12310</name>
</gene>
<dbReference type="Proteomes" id="UP001610063">
    <property type="component" value="Unassembled WGS sequence"/>
</dbReference>
<dbReference type="Pfam" id="PF26421">
    <property type="entry name" value="Avidin_like"/>
    <property type="match status" value="1"/>
</dbReference>
<accession>A0ABW7NCM9</accession>
<dbReference type="EMBL" id="JBIPKE010000017">
    <property type="protein sequence ID" value="MFH6984229.1"/>
    <property type="molecule type" value="Genomic_DNA"/>
</dbReference>